<organism evidence="2 3">
    <name type="scientific">Thanatephorus cucumeris (strain AG1-IA)</name>
    <name type="common">Rice sheath blight fungus</name>
    <name type="synonym">Rhizoctonia solani</name>
    <dbReference type="NCBI Taxonomy" id="983506"/>
    <lineage>
        <taxon>Eukaryota</taxon>
        <taxon>Fungi</taxon>
        <taxon>Dikarya</taxon>
        <taxon>Basidiomycota</taxon>
        <taxon>Agaricomycotina</taxon>
        <taxon>Agaricomycetes</taxon>
        <taxon>Cantharellales</taxon>
        <taxon>Ceratobasidiaceae</taxon>
        <taxon>Rhizoctonia</taxon>
        <taxon>Rhizoctonia solani AG-1</taxon>
    </lineage>
</organism>
<dbReference type="HOGENOM" id="CLU_3335889_0_0_1"/>
<dbReference type="Proteomes" id="UP000011668">
    <property type="component" value="Unassembled WGS sequence"/>
</dbReference>
<proteinExistence type="predicted"/>
<name>L8X4T2_THACA</name>
<evidence type="ECO:0000313" key="3">
    <source>
        <dbReference type="Proteomes" id="UP000011668"/>
    </source>
</evidence>
<protein>
    <submittedName>
        <fullName evidence="2">Uncharacterized protein</fullName>
    </submittedName>
</protein>
<dbReference type="EMBL" id="AFRT01000134">
    <property type="protein sequence ID" value="ELU45210.1"/>
    <property type="molecule type" value="Genomic_DNA"/>
</dbReference>
<feature type="transmembrane region" description="Helical" evidence="1">
    <location>
        <begin position="12"/>
        <end position="29"/>
    </location>
</feature>
<dbReference type="AlphaFoldDB" id="L8X4T2"/>
<keyword evidence="3" id="KW-1185">Reference proteome</keyword>
<comment type="caution">
    <text evidence="2">The sequence shown here is derived from an EMBL/GenBank/DDBJ whole genome shotgun (WGS) entry which is preliminary data.</text>
</comment>
<keyword evidence="1" id="KW-0472">Membrane</keyword>
<evidence type="ECO:0000313" key="2">
    <source>
        <dbReference type="EMBL" id="ELU45210.1"/>
    </source>
</evidence>
<keyword evidence="1" id="KW-1133">Transmembrane helix</keyword>
<accession>L8X4T2</accession>
<reference evidence="2 3" key="1">
    <citation type="journal article" date="2013" name="Nat. Commun.">
        <title>The evolution and pathogenic mechanisms of the rice sheath blight pathogen.</title>
        <authorList>
            <person name="Zheng A."/>
            <person name="Lin R."/>
            <person name="Xu L."/>
            <person name="Qin P."/>
            <person name="Tang C."/>
            <person name="Ai P."/>
            <person name="Zhang D."/>
            <person name="Liu Y."/>
            <person name="Sun Z."/>
            <person name="Feng H."/>
            <person name="Wang Y."/>
            <person name="Chen Y."/>
            <person name="Liang X."/>
            <person name="Fu R."/>
            <person name="Li Q."/>
            <person name="Zhang J."/>
            <person name="Yu X."/>
            <person name="Xie Z."/>
            <person name="Ding L."/>
            <person name="Guan P."/>
            <person name="Tang J."/>
            <person name="Liang Y."/>
            <person name="Wang S."/>
            <person name="Deng Q."/>
            <person name="Li S."/>
            <person name="Zhu J."/>
            <person name="Wang L."/>
            <person name="Liu H."/>
            <person name="Li P."/>
        </authorList>
    </citation>
    <scope>NUCLEOTIDE SEQUENCE [LARGE SCALE GENOMIC DNA]</scope>
    <source>
        <strain evidence="3">AG-1 IA</strain>
    </source>
</reference>
<sequence length="38" mass="4245">MCDLLVLAVDSLVYAICTLYCVGFVTIYHRPFLPPPSN</sequence>
<evidence type="ECO:0000256" key="1">
    <source>
        <dbReference type="SAM" id="Phobius"/>
    </source>
</evidence>
<gene>
    <name evidence="2" type="ORF">AG1IA_00759</name>
</gene>
<keyword evidence="1" id="KW-0812">Transmembrane</keyword>